<dbReference type="GO" id="GO:0005634">
    <property type="term" value="C:nucleus"/>
    <property type="evidence" value="ECO:0007669"/>
    <property type="project" value="UniProtKB-SubCell"/>
</dbReference>
<evidence type="ECO:0000256" key="8">
    <source>
        <dbReference type="ARBA" id="ARBA00023163"/>
    </source>
</evidence>
<evidence type="ECO:0000256" key="9">
    <source>
        <dbReference type="ARBA" id="ARBA00023242"/>
    </source>
</evidence>
<comment type="subcellular location">
    <subcellularLocation>
        <location evidence="1">Nucleus</location>
    </subcellularLocation>
</comment>
<feature type="region of interest" description="Disordered" evidence="11">
    <location>
        <begin position="591"/>
        <end position="613"/>
    </location>
</feature>
<dbReference type="SMART" id="SM00086">
    <property type="entry name" value="PAC"/>
    <property type="match status" value="1"/>
</dbReference>
<dbReference type="GO" id="GO:0000981">
    <property type="term" value="F:DNA-binding transcription factor activity, RNA polymerase II-specific"/>
    <property type="evidence" value="ECO:0007669"/>
    <property type="project" value="TreeGrafter"/>
</dbReference>
<evidence type="ECO:0000256" key="2">
    <source>
        <dbReference type="ARBA" id="ARBA00014446"/>
    </source>
</evidence>
<evidence type="ECO:0000313" key="14">
    <source>
        <dbReference type="Proteomes" id="UP000515152"/>
    </source>
</evidence>
<dbReference type="InterPro" id="IPR035965">
    <property type="entry name" value="PAS-like_dom_sf"/>
</dbReference>
<evidence type="ECO:0000256" key="10">
    <source>
        <dbReference type="ARBA" id="ARBA00023278"/>
    </source>
</evidence>
<keyword evidence="7" id="KW-0010">Activator</keyword>
<dbReference type="GeneID" id="105900319"/>
<dbReference type="KEGG" id="char:105900319"/>
<gene>
    <name evidence="15" type="primary">hif1al2</name>
</gene>
<sequence>MIEDHIEAALSDHLNTEHDKEKGDTEKDNGLKKQRQSTALKRARFRIAARGRRQRERQLFKELADLLPLPPNIGAQLKKASIIRLTAGYLHVRALADQTSNFQQTQNTEDIIDVARPFSLRSIHPHFMTAIPTICLEERLLDLALGGFLLVTFLDGQVIFTTENVNKYIGINQIYLIGRSLFDIMHPFDQKEVKQVLAKLAGNEGRQNCSIFWRTMNTINLRPVPWKMLHCTGVKKPFLPLASHCLLLLCRPLPVQGIEDIPASLNHTSFLSIHSPDMRFTYCDSRVWELTGFLDTELFGHSVYKYYHTSDCLKLFQAHICLLSKGQVTTGKYRLLLKHGGYVWAQTEATVVYNNQTRQPQNIFCINYVLSDAELSDLVFSLEQLQHSLKPHRLCVETTLSPLLADIAGQKTGSQANESALLANTTGHTWLTDSSAVFNRNICEKTSVSCLSHQEKWDGDLGALASMDGEDSLLFPMLDYPRERQESSKDCGLSGNVLNVHHYQDEGMPHASECVLCSSNPVAIFHGCQEQPQCNSSWTQRHRICKTGNSLTQRDSGNPWLVWSTLRTIVKQEFDAPQEYPTQNPQCYQKAKMTPIQSSQHDHPPNSRRPTSYPYPTWQRNRDGETCIGNHHSQTSAHWRSGHINNLRRPGKPKDSSRGRVASFPLTLPVLSHRECEVNAPLGPASFLLNGTEITSVLDQASTRISVG</sequence>
<dbReference type="SUPFAM" id="SSF47459">
    <property type="entry name" value="HLH, helix-loop-helix DNA-binding domain"/>
    <property type="match status" value="1"/>
</dbReference>
<dbReference type="Pfam" id="PF23171">
    <property type="entry name" value="bHLH_HIF1A"/>
    <property type="match status" value="1"/>
</dbReference>
<evidence type="ECO:0000256" key="7">
    <source>
        <dbReference type="ARBA" id="ARBA00023159"/>
    </source>
</evidence>
<accession>A0A6P8FHS8</accession>
<dbReference type="OrthoDB" id="6021714at2759"/>
<feature type="region of interest" description="Disordered" evidence="11">
    <location>
        <begin position="10"/>
        <end position="39"/>
    </location>
</feature>
<keyword evidence="3" id="KW-0677">Repeat</keyword>
<dbReference type="PANTHER" id="PTHR23043">
    <property type="entry name" value="HYPOXIA-INDUCIBLE FACTOR 1 ALPHA"/>
    <property type="match status" value="1"/>
</dbReference>
<organism evidence="14 15">
    <name type="scientific">Clupea harengus</name>
    <name type="common">Atlantic herring</name>
    <dbReference type="NCBI Taxonomy" id="7950"/>
    <lineage>
        <taxon>Eukaryota</taxon>
        <taxon>Metazoa</taxon>
        <taxon>Chordata</taxon>
        <taxon>Craniata</taxon>
        <taxon>Vertebrata</taxon>
        <taxon>Euteleostomi</taxon>
        <taxon>Actinopterygii</taxon>
        <taxon>Neopterygii</taxon>
        <taxon>Teleostei</taxon>
        <taxon>Clupei</taxon>
        <taxon>Clupeiformes</taxon>
        <taxon>Clupeoidei</taxon>
        <taxon>Clupeidae</taxon>
        <taxon>Clupea</taxon>
    </lineage>
</organism>
<keyword evidence="9" id="KW-0539">Nucleus</keyword>
<keyword evidence="6" id="KW-0238">DNA-binding</keyword>
<dbReference type="Pfam" id="PF14598">
    <property type="entry name" value="PAS_11"/>
    <property type="match status" value="1"/>
</dbReference>
<dbReference type="PANTHER" id="PTHR23043:SF7">
    <property type="entry name" value="HYPOXIA-INDUCIBLE FACTOR 1-ALPHA"/>
    <property type="match status" value="1"/>
</dbReference>
<dbReference type="GO" id="GO:0071456">
    <property type="term" value="P:cellular response to hypoxia"/>
    <property type="evidence" value="ECO:0007669"/>
    <property type="project" value="TreeGrafter"/>
</dbReference>
<dbReference type="SMART" id="SM00353">
    <property type="entry name" value="HLH"/>
    <property type="match status" value="1"/>
</dbReference>
<evidence type="ECO:0000256" key="4">
    <source>
        <dbReference type="ARBA" id="ARBA00022843"/>
    </source>
</evidence>
<dbReference type="RefSeq" id="XP_031427958.1">
    <property type="nucleotide sequence ID" value="XM_031572098.1"/>
</dbReference>
<dbReference type="GO" id="GO:0000977">
    <property type="term" value="F:RNA polymerase II transcription regulatory region sequence-specific DNA binding"/>
    <property type="evidence" value="ECO:0007669"/>
    <property type="project" value="TreeGrafter"/>
</dbReference>
<evidence type="ECO:0000256" key="11">
    <source>
        <dbReference type="SAM" id="MobiDB-lite"/>
    </source>
</evidence>
<dbReference type="Gene3D" id="3.30.450.20">
    <property type="entry name" value="PAS domain"/>
    <property type="match status" value="2"/>
</dbReference>
<dbReference type="FunFam" id="3.30.450.20:FF:000015">
    <property type="entry name" value="Hypoxia-inducible factor 1-alpha isoform 1"/>
    <property type="match status" value="1"/>
</dbReference>
<dbReference type="SMART" id="SM00091">
    <property type="entry name" value="PAS"/>
    <property type="match status" value="2"/>
</dbReference>
<evidence type="ECO:0000259" key="12">
    <source>
        <dbReference type="PROSITE" id="PS50112"/>
    </source>
</evidence>
<feature type="region of interest" description="Disordered" evidence="11">
    <location>
        <begin position="632"/>
        <end position="660"/>
    </location>
</feature>
<proteinExistence type="predicted"/>
<name>A0A6P8FHS8_CLUHA</name>
<dbReference type="SUPFAM" id="SSF55785">
    <property type="entry name" value="PYP-like sensor domain (PAS domain)"/>
    <property type="match status" value="2"/>
</dbReference>
<evidence type="ECO:0000256" key="3">
    <source>
        <dbReference type="ARBA" id="ARBA00022737"/>
    </source>
</evidence>
<feature type="domain" description="BHLH" evidence="13">
    <location>
        <begin position="40"/>
        <end position="93"/>
    </location>
</feature>
<keyword evidence="10" id="KW-0379">Hydroxylation</keyword>
<keyword evidence="4" id="KW-0832">Ubl conjugation</keyword>
<dbReference type="Pfam" id="PF08778">
    <property type="entry name" value="HIF-1a_CTAD"/>
    <property type="match status" value="1"/>
</dbReference>
<reference evidence="15" key="1">
    <citation type="submission" date="2025-08" db="UniProtKB">
        <authorList>
            <consortium name="RefSeq"/>
        </authorList>
    </citation>
    <scope>IDENTIFICATION</scope>
</reference>
<feature type="domain" description="PAS" evidence="12">
    <location>
        <begin position="138"/>
        <end position="204"/>
    </location>
</feature>
<dbReference type="InterPro" id="IPR036638">
    <property type="entry name" value="HLH_DNA-bd_sf"/>
</dbReference>
<dbReference type="InterPro" id="IPR001610">
    <property type="entry name" value="PAC"/>
</dbReference>
<dbReference type="InterPro" id="IPR000014">
    <property type="entry name" value="PAS"/>
</dbReference>
<evidence type="ECO:0000313" key="15">
    <source>
        <dbReference type="RefSeq" id="XP_031427958.1"/>
    </source>
</evidence>
<feature type="compositionally biased region" description="Basic and acidic residues" evidence="11">
    <location>
        <begin position="14"/>
        <end position="31"/>
    </location>
</feature>
<dbReference type="Proteomes" id="UP000515152">
    <property type="component" value="Chromosome 8"/>
</dbReference>
<keyword evidence="5" id="KW-0805">Transcription regulation</keyword>
<dbReference type="PROSITE" id="PS50112">
    <property type="entry name" value="PAS"/>
    <property type="match status" value="1"/>
</dbReference>
<dbReference type="CTD" id="497283"/>
<evidence type="ECO:0000256" key="1">
    <source>
        <dbReference type="ARBA" id="ARBA00004123"/>
    </source>
</evidence>
<evidence type="ECO:0000256" key="6">
    <source>
        <dbReference type="ARBA" id="ARBA00023125"/>
    </source>
</evidence>
<keyword evidence="8" id="KW-0804">Transcription</keyword>
<dbReference type="InterPro" id="IPR011598">
    <property type="entry name" value="bHLH_dom"/>
</dbReference>
<dbReference type="GO" id="GO:0046983">
    <property type="term" value="F:protein dimerization activity"/>
    <property type="evidence" value="ECO:0007669"/>
    <property type="project" value="InterPro"/>
</dbReference>
<dbReference type="PROSITE" id="PS50888">
    <property type="entry name" value="BHLH"/>
    <property type="match status" value="1"/>
</dbReference>
<evidence type="ECO:0000256" key="5">
    <source>
        <dbReference type="ARBA" id="ARBA00023015"/>
    </source>
</evidence>
<evidence type="ECO:0000259" key="13">
    <source>
        <dbReference type="PROSITE" id="PS50888"/>
    </source>
</evidence>
<dbReference type="CDD" id="cd00130">
    <property type="entry name" value="PAS"/>
    <property type="match status" value="2"/>
</dbReference>
<dbReference type="AlphaFoldDB" id="A0A6P8FHS8"/>
<keyword evidence="14" id="KW-1185">Reference proteome</keyword>
<dbReference type="InterPro" id="IPR014887">
    <property type="entry name" value="HIF-1_CTAD"/>
</dbReference>
<protein>
    <recommendedName>
        <fullName evidence="2">Hypoxia-inducible factor 1-alpha</fullName>
    </recommendedName>
</protein>